<feature type="transmembrane region" description="Helical" evidence="6">
    <location>
        <begin position="344"/>
        <end position="362"/>
    </location>
</feature>
<dbReference type="InterPro" id="IPR050367">
    <property type="entry name" value="APC_superfamily"/>
</dbReference>
<keyword evidence="4 6" id="KW-1133">Transmembrane helix</keyword>
<comment type="caution">
    <text evidence="8">The sequence shown here is derived from an EMBL/GenBank/DDBJ whole genome shotgun (WGS) entry which is preliminary data.</text>
</comment>
<evidence type="ECO:0000313" key="9">
    <source>
        <dbReference type="Proteomes" id="UP000178690"/>
    </source>
</evidence>
<feature type="transmembrane region" description="Helical" evidence="6">
    <location>
        <begin position="130"/>
        <end position="150"/>
    </location>
</feature>
<dbReference type="CDD" id="cd00293">
    <property type="entry name" value="USP-like"/>
    <property type="match status" value="2"/>
</dbReference>
<name>A0A1G2PJ91_TERXR</name>
<dbReference type="SUPFAM" id="SSF52402">
    <property type="entry name" value="Adenine nucleotide alpha hydrolases-like"/>
    <property type="match status" value="2"/>
</dbReference>
<dbReference type="GO" id="GO:0022857">
    <property type="term" value="F:transmembrane transporter activity"/>
    <property type="evidence" value="ECO:0007669"/>
    <property type="project" value="InterPro"/>
</dbReference>
<proteinExistence type="predicted"/>
<evidence type="ECO:0000256" key="2">
    <source>
        <dbReference type="ARBA" id="ARBA00022475"/>
    </source>
</evidence>
<evidence type="ECO:0000259" key="7">
    <source>
        <dbReference type="Pfam" id="PF00582"/>
    </source>
</evidence>
<sequence>MVRHDTQKMRRVLGTWPVTLLGVGALLGGGVFTILGATVGIAGAGGSLLVVILLSFGFIGIVAMYAELGAAFPEAGGGYLWVREGLGDLQGFLSGWLSWFAHAAACALYALSFGFYVSILPGLFGWTFSWPMRIVQILAAVVILAVFGFVNWRGVKTLSAVGNAITLAVLAILVLFAAAGLRQASLDPSRILADFTPILPHGLVGVLAAMSFFFIAFEGSEIQTQAAEEMRNPGRDLPRALFGARVIITVLYLAVTAALIIGFNGGSGSSEAIGRAAEHALPQAAGRLLPSGALLITIGGLLVNVAALNVTIFSSSHVVLAMARARHVLQGLASIHAKNFTPHRAIVLSTVFIIALTILFPIKEVASIADFLFILLFLQATLAFLALRQRRPDVARPFRAPASPALPLATAALLALLGLVLVTHVSVVAGIIGIAWVFFGLLNYYAYSTPMEHAELEEQTIFTHSWKLGRFPTYRVFVPVARDEDMRGMLEIGIALAKGREAADISLVHIDETPGDHRAGREAEHIATEPLLVRLVDRGREEGVGVEGSIIESDDPTRTALGIIAIHRMNLLVAGWDGHARQGRIFSSKVDAMLREARCDTIVVKIADLEHMKRILLCVNPLGGPHLRYLGRVALALATHFSGTVDAVTVLAPDTSREEEAATRDRIRRFLARMELPEVALELVRNADRATGILEREDHYDAIVLGEGKERFLREFRLGSVSHTVMRRSRKTAVMVKGHMGIMPPLWQYLRERL</sequence>
<feature type="transmembrane region" description="Helical" evidence="6">
    <location>
        <begin position="157"/>
        <end position="178"/>
    </location>
</feature>
<dbReference type="InterPro" id="IPR002293">
    <property type="entry name" value="AA/rel_permease1"/>
</dbReference>
<dbReference type="Pfam" id="PF00582">
    <property type="entry name" value="Usp"/>
    <property type="match status" value="2"/>
</dbReference>
<feature type="transmembrane region" description="Helical" evidence="6">
    <location>
        <begin position="99"/>
        <end position="124"/>
    </location>
</feature>
<dbReference type="PANTHER" id="PTHR42770">
    <property type="entry name" value="AMINO ACID TRANSPORTER-RELATED"/>
    <property type="match status" value="1"/>
</dbReference>
<dbReference type="Proteomes" id="UP000178690">
    <property type="component" value="Unassembled WGS sequence"/>
</dbReference>
<dbReference type="AlphaFoldDB" id="A0A1G2PJ91"/>
<accession>A0A1G2PJ91</accession>
<evidence type="ECO:0000256" key="4">
    <source>
        <dbReference type="ARBA" id="ARBA00022989"/>
    </source>
</evidence>
<feature type="domain" description="UspA" evidence="7">
    <location>
        <begin position="612"/>
        <end position="737"/>
    </location>
</feature>
<feature type="transmembrane region" description="Helical" evidence="6">
    <location>
        <begin position="198"/>
        <end position="219"/>
    </location>
</feature>
<dbReference type="EMBL" id="MHST01000021">
    <property type="protein sequence ID" value="OHA48333.1"/>
    <property type="molecule type" value="Genomic_DNA"/>
</dbReference>
<reference evidence="8 9" key="1">
    <citation type="journal article" date="2016" name="Nat. Commun.">
        <title>Thousands of microbial genomes shed light on interconnected biogeochemical processes in an aquifer system.</title>
        <authorList>
            <person name="Anantharaman K."/>
            <person name="Brown C.T."/>
            <person name="Hug L.A."/>
            <person name="Sharon I."/>
            <person name="Castelle C.J."/>
            <person name="Probst A.J."/>
            <person name="Thomas B.C."/>
            <person name="Singh A."/>
            <person name="Wilkins M.J."/>
            <person name="Karaoz U."/>
            <person name="Brodie E.L."/>
            <person name="Williams K.H."/>
            <person name="Hubbard S.S."/>
            <person name="Banfield J.F."/>
        </authorList>
    </citation>
    <scope>NUCLEOTIDE SEQUENCE [LARGE SCALE GENOMIC DNA]</scope>
    <source>
        <strain evidence="9">RIFCSPHIGHO2_01_FULL_58_15</strain>
    </source>
</reference>
<feature type="transmembrane region" description="Helical" evidence="6">
    <location>
        <begin position="408"/>
        <end position="439"/>
    </location>
</feature>
<dbReference type="Gene3D" id="3.40.50.12370">
    <property type="match status" value="1"/>
</dbReference>
<feature type="transmembrane region" description="Helical" evidence="6">
    <location>
        <begin position="240"/>
        <end position="263"/>
    </location>
</feature>
<feature type="transmembrane region" description="Helical" evidence="6">
    <location>
        <begin position="293"/>
        <end position="323"/>
    </location>
</feature>
<dbReference type="STRING" id="1802363.A2682_02745"/>
<feature type="transmembrane region" description="Helical" evidence="6">
    <location>
        <begin position="368"/>
        <end position="387"/>
    </location>
</feature>
<keyword evidence="2" id="KW-1003">Cell membrane</keyword>
<feature type="transmembrane region" description="Helical" evidence="6">
    <location>
        <begin position="41"/>
        <end position="66"/>
    </location>
</feature>
<keyword evidence="3 6" id="KW-0812">Transmembrane</keyword>
<dbReference type="Pfam" id="PF13520">
    <property type="entry name" value="AA_permease_2"/>
    <property type="match status" value="1"/>
</dbReference>
<dbReference type="PANTHER" id="PTHR42770:SF11">
    <property type="entry name" value="INNER MEMBRANE TRANSPORT PROTEIN YBAT"/>
    <property type="match status" value="1"/>
</dbReference>
<dbReference type="Gene3D" id="1.20.1740.10">
    <property type="entry name" value="Amino acid/polyamine transporter I"/>
    <property type="match status" value="1"/>
</dbReference>
<feature type="transmembrane region" description="Helical" evidence="6">
    <location>
        <begin position="12"/>
        <end position="35"/>
    </location>
</feature>
<evidence type="ECO:0000256" key="5">
    <source>
        <dbReference type="ARBA" id="ARBA00023136"/>
    </source>
</evidence>
<comment type="subcellular location">
    <subcellularLocation>
        <location evidence="1">Cell membrane</location>
        <topology evidence="1">Multi-pass membrane protein</topology>
    </subcellularLocation>
</comment>
<gene>
    <name evidence="8" type="ORF">A2682_02745</name>
</gene>
<evidence type="ECO:0000256" key="3">
    <source>
        <dbReference type="ARBA" id="ARBA00022692"/>
    </source>
</evidence>
<protein>
    <recommendedName>
        <fullName evidence="7">UspA domain-containing protein</fullName>
    </recommendedName>
</protein>
<organism evidence="8 9">
    <name type="scientific">Terrybacteria sp. (strain RIFCSPHIGHO2_01_FULL_58_15)</name>
    <dbReference type="NCBI Taxonomy" id="1802363"/>
    <lineage>
        <taxon>Bacteria</taxon>
        <taxon>Candidatus Terryibacteriota</taxon>
    </lineage>
</organism>
<dbReference type="InterPro" id="IPR006016">
    <property type="entry name" value="UspA"/>
</dbReference>
<evidence type="ECO:0000256" key="6">
    <source>
        <dbReference type="SAM" id="Phobius"/>
    </source>
</evidence>
<keyword evidence="5 6" id="KW-0472">Membrane</keyword>
<dbReference type="GO" id="GO:0005886">
    <property type="term" value="C:plasma membrane"/>
    <property type="evidence" value="ECO:0007669"/>
    <property type="project" value="UniProtKB-SubCell"/>
</dbReference>
<evidence type="ECO:0000256" key="1">
    <source>
        <dbReference type="ARBA" id="ARBA00004651"/>
    </source>
</evidence>
<evidence type="ECO:0000313" key="8">
    <source>
        <dbReference type="EMBL" id="OHA48333.1"/>
    </source>
</evidence>
<feature type="domain" description="UspA" evidence="7">
    <location>
        <begin position="475"/>
        <end position="605"/>
    </location>
</feature>